<evidence type="ECO:0000313" key="2">
    <source>
        <dbReference type="EMBL" id="KAF4509304.1"/>
    </source>
</evidence>
<dbReference type="AlphaFoldDB" id="A0A8H4PRW0"/>
<dbReference type="Proteomes" id="UP000557566">
    <property type="component" value="Unassembled WGS sequence"/>
</dbReference>
<feature type="region of interest" description="Disordered" evidence="1">
    <location>
        <begin position="264"/>
        <end position="287"/>
    </location>
</feature>
<dbReference type="OrthoDB" id="4867733at2759"/>
<gene>
    <name evidence="2" type="ORF">G6O67_005570</name>
</gene>
<evidence type="ECO:0000256" key="1">
    <source>
        <dbReference type="SAM" id="MobiDB-lite"/>
    </source>
</evidence>
<dbReference type="EMBL" id="JAAVMX010000005">
    <property type="protein sequence ID" value="KAF4509304.1"/>
    <property type="molecule type" value="Genomic_DNA"/>
</dbReference>
<name>A0A8H4PRW0_9HYPO</name>
<proteinExistence type="predicted"/>
<sequence length="460" mass="51200">MASNGTELPRIDGFLFGDRPGAHRRGLPASRMRNMFITILGCNHFSRRADASSTRCYTNLVVLYRMLLFYGDLRATPDFWNHVRNDWGLAATVSDSKVAVLVSYFTDARLRSKNMGDTCPETLLMRLAERWAELRGGGARAVNVDAAWDRRRAAWARLRDTALNTLLDLSRVLCPLEVPGNQLQAGTHQPRQQLVASHGYYHTQREDRLVPTLAEMQPPGFPYAAVPAREQEAWVPHLGSVGGSPAAAFSMSFQAPLAPAAPVLKRAASSPPRDPTAKRARAGGFDGFDGPHAGPAAMPAAAARLPKQLVDAIPRVHIRAEEEAQESPASWMARGETDLDSKVTEWMYKMMRVHEPRFMDYLERREQEERDQHHRHNAVQGGEAAAAATAALDDDPCADHIQQLAERIDRLEYRLDEEMKRAVADGILSYSAYCEMIQKIWSHIASISGEAEAIDMAMEY</sequence>
<protein>
    <submittedName>
        <fullName evidence="2">Uncharacterized protein</fullName>
    </submittedName>
</protein>
<organism evidence="2 3">
    <name type="scientific">Ophiocordyceps sinensis</name>
    <dbReference type="NCBI Taxonomy" id="72228"/>
    <lineage>
        <taxon>Eukaryota</taxon>
        <taxon>Fungi</taxon>
        <taxon>Dikarya</taxon>
        <taxon>Ascomycota</taxon>
        <taxon>Pezizomycotina</taxon>
        <taxon>Sordariomycetes</taxon>
        <taxon>Hypocreomycetidae</taxon>
        <taxon>Hypocreales</taxon>
        <taxon>Ophiocordycipitaceae</taxon>
        <taxon>Ophiocordyceps</taxon>
    </lineage>
</organism>
<accession>A0A8H4PRW0</accession>
<comment type="caution">
    <text evidence="2">The sequence shown here is derived from an EMBL/GenBank/DDBJ whole genome shotgun (WGS) entry which is preliminary data.</text>
</comment>
<reference evidence="2 3" key="1">
    <citation type="journal article" date="2020" name="Genome Biol. Evol.">
        <title>A new high-quality draft genome assembly of the Chinese cordyceps Ophiocordyceps sinensis.</title>
        <authorList>
            <person name="Shu R."/>
            <person name="Zhang J."/>
            <person name="Meng Q."/>
            <person name="Zhang H."/>
            <person name="Zhou G."/>
            <person name="Li M."/>
            <person name="Wu P."/>
            <person name="Zhao Y."/>
            <person name="Chen C."/>
            <person name="Qin Q."/>
        </authorList>
    </citation>
    <scope>NUCLEOTIDE SEQUENCE [LARGE SCALE GENOMIC DNA]</scope>
    <source>
        <strain evidence="2 3">IOZ07</strain>
    </source>
</reference>
<keyword evidence="3" id="KW-1185">Reference proteome</keyword>
<evidence type="ECO:0000313" key="3">
    <source>
        <dbReference type="Proteomes" id="UP000557566"/>
    </source>
</evidence>